<evidence type="ECO:0000313" key="11">
    <source>
        <dbReference type="EMBL" id="VDM52539.1"/>
    </source>
</evidence>
<evidence type="ECO:0000256" key="5">
    <source>
        <dbReference type="ARBA" id="ARBA00023040"/>
    </source>
</evidence>
<dbReference type="Gene3D" id="1.20.1070.10">
    <property type="entry name" value="Rhodopsin 7-helix transmembrane proteins"/>
    <property type="match status" value="1"/>
</dbReference>
<dbReference type="AlphaFoldDB" id="A0A158PDQ4"/>
<dbReference type="EMBL" id="UYYA01000121">
    <property type="protein sequence ID" value="VDM52539.1"/>
    <property type="molecule type" value="Genomic_DNA"/>
</dbReference>
<comment type="subcellular location">
    <subcellularLocation>
        <location evidence="1">Cell membrane</location>
        <topology evidence="1">Multi-pass membrane protein</topology>
    </subcellularLocation>
</comment>
<dbReference type="PRINTS" id="PR00237">
    <property type="entry name" value="GPCRRHODOPSN"/>
</dbReference>
<dbReference type="InterPro" id="IPR050569">
    <property type="entry name" value="TAAR"/>
</dbReference>
<keyword evidence="7" id="KW-0675">Receptor</keyword>
<evidence type="ECO:0000256" key="4">
    <source>
        <dbReference type="ARBA" id="ARBA00022989"/>
    </source>
</evidence>
<dbReference type="SUPFAM" id="SSF81321">
    <property type="entry name" value="Family A G protein-coupled receptor-like"/>
    <property type="match status" value="1"/>
</dbReference>
<evidence type="ECO:0000256" key="3">
    <source>
        <dbReference type="ARBA" id="ARBA00022692"/>
    </source>
</evidence>
<reference evidence="11 12" key="2">
    <citation type="submission" date="2018-11" db="EMBL/GenBank/DDBJ databases">
        <authorList>
            <consortium name="Pathogen Informatics"/>
        </authorList>
    </citation>
    <scope>NUCLEOTIDE SEQUENCE [LARGE SCALE GENOMIC DNA]</scope>
    <source>
        <strain evidence="11 12">Costa Rica</strain>
    </source>
</reference>
<evidence type="ECO:0000256" key="9">
    <source>
        <dbReference type="SAM" id="Phobius"/>
    </source>
</evidence>
<evidence type="ECO:0000259" key="10">
    <source>
        <dbReference type="PROSITE" id="PS50262"/>
    </source>
</evidence>
<feature type="transmembrane region" description="Helical" evidence="9">
    <location>
        <begin position="53"/>
        <end position="76"/>
    </location>
</feature>
<keyword evidence="2" id="KW-1003">Cell membrane</keyword>
<dbReference type="PROSITE" id="PS50262">
    <property type="entry name" value="G_PROTEIN_RECEP_F1_2"/>
    <property type="match status" value="1"/>
</dbReference>
<reference evidence="13" key="1">
    <citation type="submission" date="2016-04" db="UniProtKB">
        <authorList>
            <consortium name="WormBaseParasite"/>
        </authorList>
    </citation>
    <scope>IDENTIFICATION</scope>
</reference>
<feature type="transmembrane region" description="Helical" evidence="9">
    <location>
        <begin position="137"/>
        <end position="161"/>
    </location>
</feature>
<evidence type="ECO:0000256" key="6">
    <source>
        <dbReference type="ARBA" id="ARBA00023136"/>
    </source>
</evidence>
<name>A0A158PDQ4_ANGCS</name>
<feature type="domain" description="G-protein coupled receptors family 1 profile" evidence="10">
    <location>
        <begin position="32"/>
        <end position="142"/>
    </location>
</feature>
<evidence type="ECO:0000256" key="1">
    <source>
        <dbReference type="ARBA" id="ARBA00004651"/>
    </source>
</evidence>
<feature type="transmembrane region" description="Helical" evidence="9">
    <location>
        <begin position="181"/>
        <end position="207"/>
    </location>
</feature>
<keyword evidence="12" id="KW-1185">Reference proteome</keyword>
<feature type="transmembrane region" description="Helical" evidence="9">
    <location>
        <begin position="16"/>
        <end position="41"/>
    </location>
</feature>
<dbReference type="PANTHER" id="PTHR24249">
    <property type="entry name" value="HISTAMINE RECEPTOR-RELATED G-PROTEIN COUPLED RECEPTOR"/>
    <property type="match status" value="1"/>
</dbReference>
<evidence type="ECO:0000313" key="13">
    <source>
        <dbReference type="WBParaSite" id="ACOC_0000095301-mRNA-1"/>
    </source>
</evidence>
<dbReference type="Proteomes" id="UP000267027">
    <property type="component" value="Unassembled WGS sequence"/>
</dbReference>
<protein>
    <submittedName>
        <fullName evidence="13">G_PROTEIN_RECEP_F1_2 domain-containing protein</fullName>
    </submittedName>
</protein>
<sequence>MTFLSISRTMDLTIDLLIFSGLESLGVLAIIGNISLIYVLIRIKYLNRASFILIFNLAVADVMHGIVTTCYFYPPIILKRIHVGELIVRLFNIVDWTAWAITLTHMSAICVDRLIAIMLFDRYSLLITTPRMRNYSIICWIIFLGANMTFFTLDQCCMIRPLKSQSYYSFGYLEKVLNVYIITYTPLEIITIIILSISNPTTLIQLYRRHRRKIAMNHSDFVVDTVLCSFEYYSYTSFRVSTMLLEMSMRISSKSFAVSQVAELSSRRAARQQQRILLQVSRNTTLLDAVHFFLTFSSVGNSDICGCYYILRVHDRLLRFLLQSIFSFLGCNGVQQFFLFYNAHDKSCYILLLQQRDEGSTEVVF</sequence>
<dbReference type="Pfam" id="PF00001">
    <property type="entry name" value="7tm_1"/>
    <property type="match status" value="1"/>
</dbReference>
<evidence type="ECO:0000313" key="12">
    <source>
        <dbReference type="Proteomes" id="UP000267027"/>
    </source>
</evidence>
<dbReference type="InterPro" id="IPR017452">
    <property type="entry name" value="GPCR_Rhodpsn_7TM"/>
</dbReference>
<dbReference type="PANTHER" id="PTHR24249:SF424">
    <property type="entry name" value="G-PROTEIN COUPLED RECEPTORS FAMILY 1 PROFILE DOMAIN-CONTAINING PROTEIN"/>
    <property type="match status" value="1"/>
</dbReference>
<keyword evidence="5" id="KW-0297">G-protein coupled receptor</keyword>
<evidence type="ECO:0000256" key="8">
    <source>
        <dbReference type="ARBA" id="ARBA00023224"/>
    </source>
</evidence>
<feature type="transmembrane region" description="Helical" evidence="9">
    <location>
        <begin position="320"/>
        <end position="341"/>
    </location>
</feature>
<feature type="transmembrane region" description="Helical" evidence="9">
    <location>
        <begin position="96"/>
        <end position="116"/>
    </location>
</feature>
<gene>
    <name evidence="11" type="ORF">ACOC_LOCUS954</name>
</gene>
<dbReference type="CDD" id="cd00637">
    <property type="entry name" value="7tm_classA_rhodopsin-like"/>
    <property type="match status" value="1"/>
</dbReference>
<organism evidence="13">
    <name type="scientific">Angiostrongylus costaricensis</name>
    <name type="common">Nematode worm</name>
    <dbReference type="NCBI Taxonomy" id="334426"/>
    <lineage>
        <taxon>Eukaryota</taxon>
        <taxon>Metazoa</taxon>
        <taxon>Ecdysozoa</taxon>
        <taxon>Nematoda</taxon>
        <taxon>Chromadorea</taxon>
        <taxon>Rhabditida</taxon>
        <taxon>Rhabditina</taxon>
        <taxon>Rhabditomorpha</taxon>
        <taxon>Strongyloidea</taxon>
        <taxon>Metastrongylidae</taxon>
        <taxon>Angiostrongylus</taxon>
    </lineage>
</organism>
<keyword evidence="3 9" id="KW-0812">Transmembrane</keyword>
<dbReference type="OrthoDB" id="5969463at2759"/>
<dbReference type="WBParaSite" id="ACOC_0000095301-mRNA-1">
    <property type="protein sequence ID" value="ACOC_0000095301-mRNA-1"/>
    <property type="gene ID" value="ACOC_0000095301"/>
</dbReference>
<dbReference type="InterPro" id="IPR000276">
    <property type="entry name" value="GPCR_Rhodpsn"/>
</dbReference>
<proteinExistence type="predicted"/>
<keyword evidence="4 9" id="KW-1133">Transmembrane helix</keyword>
<evidence type="ECO:0000256" key="7">
    <source>
        <dbReference type="ARBA" id="ARBA00023170"/>
    </source>
</evidence>
<dbReference type="GO" id="GO:0004930">
    <property type="term" value="F:G protein-coupled receptor activity"/>
    <property type="evidence" value="ECO:0007669"/>
    <property type="project" value="UniProtKB-KW"/>
</dbReference>
<dbReference type="GO" id="GO:0005886">
    <property type="term" value="C:plasma membrane"/>
    <property type="evidence" value="ECO:0007669"/>
    <property type="project" value="UniProtKB-SubCell"/>
</dbReference>
<keyword evidence="6 9" id="KW-0472">Membrane</keyword>
<accession>A0A158PDQ4</accession>
<evidence type="ECO:0000256" key="2">
    <source>
        <dbReference type="ARBA" id="ARBA00022475"/>
    </source>
</evidence>
<keyword evidence="8" id="KW-0807">Transducer</keyword>